<dbReference type="AlphaFoldDB" id="A0A6G9Y2S8"/>
<dbReference type="EMBL" id="CP046171">
    <property type="protein sequence ID" value="QIS07502.1"/>
    <property type="molecule type" value="Genomic_DNA"/>
</dbReference>
<protein>
    <submittedName>
        <fullName evidence="1">Uncharacterized protein</fullName>
    </submittedName>
</protein>
<sequence>MDRLIDLDLAAAEILSRLPAWTASGLVPGPLTWRDGTARWPRPLETERTLVTDPDSVGVQIEDGDERNIVRIVLFRGGWADVDALAGGEGITENPDVSSVAEFGALLDSAITRFMNVRRPPAI</sequence>
<organism evidence="1 2">
    <name type="scientific">Nocardia brasiliensis</name>
    <dbReference type="NCBI Taxonomy" id="37326"/>
    <lineage>
        <taxon>Bacteria</taxon>
        <taxon>Bacillati</taxon>
        <taxon>Actinomycetota</taxon>
        <taxon>Actinomycetes</taxon>
        <taxon>Mycobacteriales</taxon>
        <taxon>Nocardiaceae</taxon>
        <taxon>Nocardia</taxon>
    </lineage>
</organism>
<dbReference type="Proteomes" id="UP000501705">
    <property type="component" value="Chromosome"/>
</dbReference>
<proteinExistence type="predicted"/>
<evidence type="ECO:0000313" key="1">
    <source>
        <dbReference type="EMBL" id="QIS07502.1"/>
    </source>
</evidence>
<gene>
    <name evidence="1" type="ORF">F5X71_17910</name>
</gene>
<evidence type="ECO:0000313" key="2">
    <source>
        <dbReference type="Proteomes" id="UP000501705"/>
    </source>
</evidence>
<accession>A0A6G9Y2S8</accession>
<name>A0A6G9Y2S8_NOCBR</name>
<reference evidence="1 2" key="1">
    <citation type="journal article" date="2019" name="ACS Chem. Biol.">
        <title>Identification and Mobilization of a Cryptic Antibiotic Biosynthesis Gene Locus from a Human-Pathogenic Nocardia Isolate.</title>
        <authorList>
            <person name="Herisse M."/>
            <person name="Ishida K."/>
            <person name="Porter J.L."/>
            <person name="Howden B."/>
            <person name="Hertweck C."/>
            <person name="Stinear T.P."/>
            <person name="Pidot S.J."/>
        </authorList>
    </citation>
    <scope>NUCLEOTIDE SEQUENCE [LARGE SCALE GENOMIC DNA]</scope>
    <source>
        <strain evidence="1 2">AUSMDU00024985</strain>
    </source>
</reference>